<keyword evidence="2" id="KW-1133">Transmembrane helix</keyword>
<feature type="transmembrane region" description="Helical" evidence="2">
    <location>
        <begin position="6"/>
        <end position="21"/>
    </location>
</feature>
<dbReference type="Proteomes" id="UP000887577">
    <property type="component" value="Unplaced"/>
</dbReference>
<feature type="compositionally biased region" description="Basic residues" evidence="1">
    <location>
        <begin position="208"/>
        <end position="218"/>
    </location>
</feature>
<evidence type="ECO:0000256" key="2">
    <source>
        <dbReference type="SAM" id="Phobius"/>
    </source>
</evidence>
<accession>A0A914Y3A3</accession>
<proteinExistence type="predicted"/>
<sequence>MVLVGIAAIIIIVAFVYYLFKKRKSAKLAPLTDATKAVTTVSNVKVATLESSSKRKHDISKFEPVKNSKKIQKKNKKTTQEPLKEPIKDAPAPHVNLPPTQTPAPPNPPSYIPNAKIPRISQRSLKSEASKKDKLAMVESAPLSLHHHSIKPENSDLLDEKENYPEVVHDALQSKEEAYCQEPKYFINTDGILTDSEVEKKEADDGKIKKKKSSKKRH</sequence>
<evidence type="ECO:0000313" key="4">
    <source>
        <dbReference type="WBParaSite" id="PSU_v2.g12246.t1"/>
    </source>
</evidence>
<dbReference type="WBParaSite" id="PSU_v2.g12246.t1">
    <property type="protein sequence ID" value="PSU_v2.g12246.t1"/>
    <property type="gene ID" value="PSU_v2.g12246"/>
</dbReference>
<evidence type="ECO:0000256" key="1">
    <source>
        <dbReference type="SAM" id="MobiDB-lite"/>
    </source>
</evidence>
<evidence type="ECO:0000313" key="3">
    <source>
        <dbReference type="Proteomes" id="UP000887577"/>
    </source>
</evidence>
<feature type="compositionally biased region" description="Pro residues" evidence="1">
    <location>
        <begin position="100"/>
        <end position="109"/>
    </location>
</feature>
<feature type="compositionally biased region" description="Basic and acidic residues" evidence="1">
    <location>
        <begin position="197"/>
        <end position="207"/>
    </location>
</feature>
<feature type="region of interest" description="Disordered" evidence="1">
    <location>
        <begin position="190"/>
        <end position="218"/>
    </location>
</feature>
<protein>
    <submittedName>
        <fullName evidence="4">Uncharacterized protein</fullName>
    </submittedName>
</protein>
<name>A0A914Y3A3_9BILA</name>
<reference evidence="4" key="1">
    <citation type="submission" date="2022-11" db="UniProtKB">
        <authorList>
            <consortium name="WormBaseParasite"/>
        </authorList>
    </citation>
    <scope>IDENTIFICATION</scope>
</reference>
<organism evidence="3 4">
    <name type="scientific">Panagrolaimus superbus</name>
    <dbReference type="NCBI Taxonomy" id="310955"/>
    <lineage>
        <taxon>Eukaryota</taxon>
        <taxon>Metazoa</taxon>
        <taxon>Ecdysozoa</taxon>
        <taxon>Nematoda</taxon>
        <taxon>Chromadorea</taxon>
        <taxon>Rhabditida</taxon>
        <taxon>Tylenchina</taxon>
        <taxon>Panagrolaimomorpha</taxon>
        <taxon>Panagrolaimoidea</taxon>
        <taxon>Panagrolaimidae</taxon>
        <taxon>Panagrolaimus</taxon>
    </lineage>
</organism>
<feature type="compositionally biased region" description="Basic and acidic residues" evidence="1">
    <location>
        <begin position="78"/>
        <end position="88"/>
    </location>
</feature>
<dbReference type="AlphaFoldDB" id="A0A914Y3A3"/>
<feature type="region of interest" description="Disordered" evidence="1">
    <location>
        <begin position="53"/>
        <end position="109"/>
    </location>
</feature>
<feature type="region of interest" description="Disordered" evidence="1">
    <location>
        <begin position="115"/>
        <end position="134"/>
    </location>
</feature>
<keyword evidence="2" id="KW-0812">Transmembrane</keyword>
<keyword evidence="3" id="KW-1185">Reference proteome</keyword>
<feature type="compositionally biased region" description="Basic and acidic residues" evidence="1">
    <location>
        <begin position="125"/>
        <end position="134"/>
    </location>
</feature>
<keyword evidence="2" id="KW-0472">Membrane</keyword>
<feature type="compositionally biased region" description="Basic residues" evidence="1">
    <location>
        <begin position="67"/>
        <end position="77"/>
    </location>
</feature>